<dbReference type="Proteomes" id="UP000184292">
    <property type="component" value="Unassembled WGS sequence"/>
</dbReference>
<dbReference type="AlphaFoldDB" id="A0A1M6FI69"/>
<evidence type="ECO:0000259" key="5">
    <source>
        <dbReference type="Pfam" id="PF13458"/>
    </source>
</evidence>
<keyword evidence="7" id="KW-1185">Reference proteome</keyword>
<evidence type="ECO:0000256" key="1">
    <source>
        <dbReference type="ARBA" id="ARBA00010062"/>
    </source>
</evidence>
<dbReference type="SUPFAM" id="SSF53822">
    <property type="entry name" value="Periplasmic binding protein-like I"/>
    <property type="match status" value="1"/>
</dbReference>
<feature type="signal peptide" evidence="4">
    <location>
        <begin position="1"/>
        <end position="28"/>
    </location>
</feature>
<dbReference type="EMBL" id="FQYO01000004">
    <property type="protein sequence ID" value="SHI97390.1"/>
    <property type="molecule type" value="Genomic_DNA"/>
</dbReference>
<dbReference type="RefSeq" id="WP_073330497.1">
    <property type="nucleotide sequence ID" value="NZ_FQYO01000004.1"/>
</dbReference>
<reference evidence="6 7" key="1">
    <citation type="submission" date="2016-11" db="EMBL/GenBank/DDBJ databases">
        <authorList>
            <person name="Jaros S."/>
            <person name="Januszkiewicz K."/>
            <person name="Wedrychowicz H."/>
        </authorList>
    </citation>
    <scope>NUCLEOTIDE SEQUENCE [LARGE SCALE GENOMIC DNA]</scope>
    <source>
        <strain evidence="6 7">DSM 100565</strain>
    </source>
</reference>
<feature type="chain" id="PRO_5012386998" evidence="4">
    <location>
        <begin position="29"/>
        <end position="391"/>
    </location>
</feature>
<keyword evidence="2 4" id="KW-0732">Signal</keyword>
<gene>
    <name evidence="6" type="ORF">SAMN05444417_2330</name>
</gene>
<dbReference type="GO" id="GO:0006865">
    <property type="term" value="P:amino acid transport"/>
    <property type="evidence" value="ECO:0007669"/>
    <property type="project" value="UniProtKB-KW"/>
</dbReference>
<keyword evidence="3" id="KW-0813">Transport</keyword>
<organism evidence="6 7">
    <name type="scientific">Wenxinia saemankumensis</name>
    <dbReference type="NCBI Taxonomy" id="1447782"/>
    <lineage>
        <taxon>Bacteria</taxon>
        <taxon>Pseudomonadati</taxon>
        <taxon>Pseudomonadota</taxon>
        <taxon>Alphaproteobacteria</taxon>
        <taxon>Rhodobacterales</taxon>
        <taxon>Roseobacteraceae</taxon>
        <taxon>Wenxinia</taxon>
    </lineage>
</organism>
<dbReference type="PANTHER" id="PTHR30483:SF6">
    <property type="entry name" value="PERIPLASMIC BINDING PROTEIN OF ABC TRANSPORTER FOR NATURAL AMINO ACIDS"/>
    <property type="match status" value="1"/>
</dbReference>
<dbReference type="CDD" id="cd06339">
    <property type="entry name" value="PBP1_YraM_LppC_lipoprotein-like"/>
    <property type="match status" value="1"/>
</dbReference>
<accession>A0A1M6FI69</accession>
<evidence type="ECO:0000256" key="3">
    <source>
        <dbReference type="ARBA" id="ARBA00022970"/>
    </source>
</evidence>
<evidence type="ECO:0000313" key="7">
    <source>
        <dbReference type="Proteomes" id="UP000184292"/>
    </source>
</evidence>
<dbReference type="InterPro" id="IPR051010">
    <property type="entry name" value="BCAA_transport"/>
</dbReference>
<dbReference type="Pfam" id="PF13458">
    <property type="entry name" value="Peripla_BP_6"/>
    <property type="match status" value="1"/>
</dbReference>
<dbReference type="InterPro" id="IPR028082">
    <property type="entry name" value="Peripla_BP_I"/>
</dbReference>
<dbReference type="PROSITE" id="PS51257">
    <property type="entry name" value="PROKAR_LIPOPROTEIN"/>
    <property type="match status" value="1"/>
</dbReference>
<keyword evidence="3" id="KW-0029">Amino-acid transport</keyword>
<evidence type="ECO:0000256" key="2">
    <source>
        <dbReference type="ARBA" id="ARBA00022729"/>
    </source>
</evidence>
<feature type="domain" description="Leucine-binding protein" evidence="5">
    <location>
        <begin position="46"/>
        <end position="372"/>
    </location>
</feature>
<dbReference type="InterPro" id="IPR028081">
    <property type="entry name" value="Leu-bd"/>
</dbReference>
<dbReference type="Gene3D" id="3.40.50.2300">
    <property type="match status" value="2"/>
</dbReference>
<name>A0A1M6FI69_9RHOB</name>
<dbReference type="PANTHER" id="PTHR30483">
    <property type="entry name" value="LEUCINE-SPECIFIC-BINDING PROTEIN"/>
    <property type="match status" value="1"/>
</dbReference>
<evidence type="ECO:0000256" key="4">
    <source>
        <dbReference type="SAM" id="SignalP"/>
    </source>
</evidence>
<comment type="similarity">
    <text evidence="1">Belongs to the leucine-binding protein family.</text>
</comment>
<dbReference type="STRING" id="1447782.SAMN05444417_2330"/>
<evidence type="ECO:0000313" key="6">
    <source>
        <dbReference type="EMBL" id="SHI97390.1"/>
    </source>
</evidence>
<dbReference type="OrthoDB" id="7210494at2"/>
<protein>
    <submittedName>
        <fullName evidence="6">Amino acid/amide ABC transporter substrate-binding protein, HAAT family</fullName>
    </submittedName>
</protein>
<proteinExistence type="inferred from homology"/>
<sequence>MIPRSLSRRKAAGRLLAVLSAAVLTACAPMSMPGGGGGPALTPGEPVQVALLVPGGSGVASDAFLAENLENAARMAVRDLGDVEIDLRVYDTGANPTQAANAAANAANEGAQVVLGPLYAESANAAGVALSGTGINVLAFSNNPTIAGGNVFVLGPTFRNTANRLVSWGMGQGLTRYYVAHADDLQGQLGLAEIQAAVQRAGGTVVGARGYALSQQDVQAAAGPIASEAQAAGAQVLFLTAGVNADLPILATALPEAGLTPDAVRYMGLTRWDVAPQALSLPGLQGGVFAIPNTATQAAFDQRYRSTYGEEPHPLAGLAYDGIAAIGALAQRGQGLGAQDLTTGQGFQGTQGIFRLLSDGTNQRGVAVATIRNGQVTVIDPAPGSFSGTGF</sequence>